<comment type="catalytic activity">
    <reaction evidence="1">
        <text>ATP + protein L-histidine = ADP + protein N-phospho-L-histidine.</text>
        <dbReference type="EC" id="2.7.13.3"/>
    </reaction>
</comment>
<dbReference type="InterPro" id="IPR003594">
    <property type="entry name" value="HATPase_dom"/>
</dbReference>
<keyword evidence="6 11" id="KW-0418">Kinase</keyword>
<dbReference type="PROSITE" id="PS50109">
    <property type="entry name" value="HIS_KIN"/>
    <property type="match status" value="1"/>
</dbReference>
<evidence type="ECO:0000313" key="12">
    <source>
        <dbReference type="Proteomes" id="UP000192468"/>
    </source>
</evidence>
<dbReference type="RefSeq" id="WP_084116877.1">
    <property type="nucleotide sequence ID" value="NZ_FWXH01000015.1"/>
</dbReference>
<comment type="subcellular location">
    <subcellularLocation>
        <location evidence="2">Membrane</location>
    </subcellularLocation>
</comment>
<dbReference type="SMART" id="SM00387">
    <property type="entry name" value="HATPase_c"/>
    <property type="match status" value="1"/>
</dbReference>
<dbReference type="InterPro" id="IPR005467">
    <property type="entry name" value="His_kinase_dom"/>
</dbReference>
<evidence type="ECO:0000256" key="6">
    <source>
        <dbReference type="ARBA" id="ARBA00022777"/>
    </source>
</evidence>
<dbReference type="FunFam" id="1.10.287.130:FF:000001">
    <property type="entry name" value="Two-component sensor histidine kinase"/>
    <property type="match status" value="1"/>
</dbReference>
<dbReference type="CDD" id="cd00075">
    <property type="entry name" value="HATPase"/>
    <property type="match status" value="1"/>
</dbReference>
<dbReference type="OrthoDB" id="9813151at2"/>
<evidence type="ECO:0000256" key="4">
    <source>
        <dbReference type="ARBA" id="ARBA00022553"/>
    </source>
</evidence>
<dbReference type="SUPFAM" id="SSF55874">
    <property type="entry name" value="ATPase domain of HSP90 chaperone/DNA topoisomerase II/histidine kinase"/>
    <property type="match status" value="1"/>
</dbReference>
<evidence type="ECO:0000256" key="7">
    <source>
        <dbReference type="ARBA" id="ARBA00023012"/>
    </source>
</evidence>
<accession>A0A1W1XSR2</accession>
<dbReference type="GO" id="GO:0016020">
    <property type="term" value="C:membrane"/>
    <property type="evidence" value="ECO:0007669"/>
    <property type="project" value="UniProtKB-SubCell"/>
</dbReference>
<evidence type="ECO:0000256" key="2">
    <source>
        <dbReference type="ARBA" id="ARBA00004370"/>
    </source>
</evidence>
<dbReference type="Pfam" id="PF00512">
    <property type="entry name" value="HisKA"/>
    <property type="match status" value="1"/>
</dbReference>
<keyword evidence="8 9" id="KW-0472">Membrane</keyword>
<feature type="transmembrane region" description="Helical" evidence="9">
    <location>
        <begin position="12"/>
        <end position="34"/>
    </location>
</feature>
<dbReference type="Gene3D" id="3.30.565.10">
    <property type="entry name" value="Histidine kinase-like ATPase, C-terminal domain"/>
    <property type="match status" value="1"/>
</dbReference>
<keyword evidence="4" id="KW-0597">Phosphoprotein</keyword>
<dbReference type="Proteomes" id="UP000192468">
    <property type="component" value="Unassembled WGS sequence"/>
</dbReference>
<feature type="domain" description="Histidine kinase" evidence="10">
    <location>
        <begin position="140"/>
        <end position="351"/>
    </location>
</feature>
<feature type="transmembrane region" description="Helical" evidence="9">
    <location>
        <begin position="46"/>
        <end position="69"/>
    </location>
</feature>
<evidence type="ECO:0000313" key="11">
    <source>
        <dbReference type="EMBL" id="SMC27010.1"/>
    </source>
</evidence>
<protein>
    <recommendedName>
        <fullName evidence="3">histidine kinase</fullName>
        <ecNumber evidence="3">2.7.13.3</ecNumber>
    </recommendedName>
</protein>
<evidence type="ECO:0000256" key="8">
    <source>
        <dbReference type="ARBA" id="ARBA00023136"/>
    </source>
</evidence>
<evidence type="ECO:0000259" key="10">
    <source>
        <dbReference type="PROSITE" id="PS50109"/>
    </source>
</evidence>
<proteinExistence type="predicted"/>
<dbReference type="InterPro" id="IPR036890">
    <property type="entry name" value="HATPase_C_sf"/>
</dbReference>
<dbReference type="PANTHER" id="PTHR43711">
    <property type="entry name" value="TWO-COMPONENT HISTIDINE KINASE"/>
    <property type="match status" value="1"/>
</dbReference>
<dbReference type="PRINTS" id="PR00344">
    <property type="entry name" value="BCTRLSENSOR"/>
</dbReference>
<organism evidence="11 12">
    <name type="scientific">Clostridium acidisoli DSM 12555</name>
    <dbReference type="NCBI Taxonomy" id="1121291"/>
    <lineage>
        <taxon>Bacteria</taxon>
        <taxon>Bacillati</taxon>
        <taxon>Bacillota</taxon>
        <taxon>Clostridia</taxon>
        <taxon>Eubacteriales</taxon>
        <taxon>Clostridiaceae</taxon>
        <taxon>Clostridium</taxon>
    </lineage>
</organism>
<dbReference type="SUPFAM" id="SSF47384">
    <property type="entry name" value="Homodimeric domain of signal transducing histidine kinase"/>
    <property type="match status" value="1"/>
</dbReference>
<dbReference type="Gene3D" id="1.10.287.130">
    <property type="match status" value="1"/>
</dbReference>
<keyword evidence="12" id="KW-1185">Reference proteome</keyword>
<evidence type="ECO:0000256" key="5">
    <source>
        <dbReference type="ARBA" id="ARBA00022679"/>
    </source>
</evidence>
<keyword evidence="9" id="KW-1133">Transmembrane helix</keyword>
<keyword evidence="7" id="KW-0902">Two-component regulatory system</keyword>
<dbReference type="InterPro" id="IPR004358">
    <property type="entry name" value="Sig_transdc_His_kin-like_C"/>
</dbReference>
<name>A0A1W1XSR2_9CLOT</name>
<dbReference type="InterPro" id="IPR003661">
    <property type="entry name" value="HisK_dim/P_dom"/>
</dbReference>
<dbReference type="FunFam" id="3.30.565.10:FF:000006">
    <property type="entry name" value="Sensor histidine kinase WalK"/>
    <property type="match status" value="1"/>
</dbReference>
<gene>
    <name evidence="11" type="ORF">SAMN02745134_03021</name>
</gene>
<dbReference type="InterPro" id="IPR050736">
    <property type="entry name" value="Sensor_HK_Regulatory"/>
</dbReference>
<keyword evidence="5" id="KW-0808">Transferase</keyword>
<dbReference type="PANTHER" id="PTHR43711:SF1">
    <property type="entry name" value="HISTIDINE KINASE 1"/>
    <property type="match status" value="1"/>
</dbReference>
<dbReference type="SMART" id="SM00388">
    <property type="entry name" value="HisKA"/>
    <property type="match status" value="1"/>
</dbReference>
<dbReference type="STRING" id="1121291.SAMN02745134_03021"/>
<dbReference type="Pfam" id="PF02518">
    <property type="entry name" value="HATPase_c"/>
    <property type="match status" value="1"/>
</dbReference>
<dbReference type="CDD" id="cd00082">
    <property type="entry name" value="HisKA"/>
    <property type="match status" value="1"/>
</dbReference>
<dbReference type="AlphaFoldDB" id="A0A1W1XSR2"/>
<dbReference type="EMBL" id="FWXH01000015">
    <property type="protein sequence ID" value="SMC27010.1"/>
    <property type="molecule type" value="Genomic_DNA"/>
</dbReference>
<sequence length="351" mass="39395">MKKQKWFQTLSWLLWCLFCIVSAFTTGYFLTMLFFKTTGFPSELVAFMICAFISLSLLSLEFFVFFFILQHSRQGKKHGWLQDRFFMIASDAMSRIARGEFSVFLNPKDFGEQRELVDSINKMAKDLGSMETLRQDFVSNVSHEIQSPLTSISGYVTLLENDALTPAQRKHYLHIIKSESVRLSKLSSNLLKLSSLDSGVAPLSISQFHLDKQLQNAVILLDPQWSKKNISITADLDKVTVSADEELLSQVWINLLHNAIKFTPEGGAIHIRLATNDGKTVCTIADSGIGISSEDQIHIFERFYKVDKSRDRSLGGNGLGLSLVKKIVELHGGIVSVESEKGKGTNFIVTL</sequence>
<evidence type="ECO:0000256" key="3">
    <source>
        <dbReference type="ARBA" id="ARBA00012438"/>
    </source>
</evidence>
<dbReference type="EC" id="2.7.13.3" evidence="3"/>
<evidence type="ECO:0000256" key="1">
    <source>
        <dbReference type="ARBA" id="ARBA00000085"/>
    </source>
</evidence>
<keyword evidence="9" id="KW-0812">Transmembrane</keyword>
<reference evidence="11 12" key="1">
    <citation type="submission" date="2017-04" db="EMBL/GenBank/DDBJ databases">
        <authorList>
            <person name="Afonso C.L."/>
            <person name="Miller P.J."/>
            <person name="Scott M.A."/>
            <person name="Spackman E."/>
            <person name="Goraichik I."/>
            <person name="Dimitrov K.M."/>
            <person name="Suarez D.L."/>
            <person name="Swayne D.E."/>
        </authorList>
    </citation>
    <scope>NUCLEOTIDE SEQUENCE [LARGE SCALE GENOMIC DNA]</scope>
    <source>
        <strain evidence="11 12">DSM 12555</strain>
    </source>
</reference>
<dbReference type="CDD" id="cd06225">
    <property type="entry name" value="HAMP"/>
    <property type="match status" value="1"/>
</dbReference>
<dbReference type="GO" id="GO:0000155">
    <property type="term" value="F:phosphorelay sensor kinase activity"/>
    <property type="evidence" value="ECO:0007669"/>
    <property type="project" value="InterPro"/>
</dbReference>
<dbReference type="InterPro" id="IPR036097">
    <property type="entry name" value="HisK_dim/P_sf"/>
</dbReference>
<evidence type="ECO:0000256" key="9">
    <source>
        <dbReference type="SAM" id="Phobius"/>
    </source>
</evidence>